<organism evidence="1 2">
    <name type="scientific">Paenibacillus solisilvae</name>
    <dbReference type="NCBI Taxonomy" id="2486751"/>
    <lineage>
        <taxon>Bacteria</taxon>
        <taxon>Bacillati</taxon>
        <taxon>Bacillota</taxon>
        <taxon>Bacilli</taxon>
        <taxon>Bacillales</taxon>
        <taxon>Paenibacillaceae</taxon>
        <taxon>Paenibacillus</taxon>
    </lineage>
</organism>
<keyword evidence="2" id="KW-1185">Reference proteome</keyword>
<reference evidence="2" key="1">
    <citation type="journal article" date="2019" name="Int. J. Syst. Evol. Microbiol.">
        <title>The Global Catalogue of Microorganisms (GCM) 10K type strain sequencing project: providing services to taxonomists for standard genome sequencing and annotation.</title>
        <authorList>
            <consortium name="The Broad Institute Genomics Platform"/>
            <consortium name="The Broad Institute Genome Sequencing Center for Infectious Disease"/>
            <person name="Wu L."/>
            <person name="Ma J."/>
        </authorList>
    </citation>
    <scope>NUCLEOTIDE SEQUENCE [LARGE SCALE GENOMIC DNA]</scope>
    <source>
        <strain evidence="2">CGMCC 1.3240</strain>
    </source>
</reference>
<accession>A0ABW0VS84</accession>
<dbReference type="Proteomes" id="UP001596047">
    <property type="component" value="Unassembled WGS sequence"/>
</dbReference>
<proteinExistence type="predicted"/>
<evidence type="ECO:0000313" key="2">
    <source>
        <dbReference type="Proteomes" id="UP001596047"/>
    </source>
</evidence>
<name>A0ABW0VS84_9BACL</name>
<sequence length="85" mass="9323">MFGDYLKGQAAGGGISKKVKKRQTILDRAAKAHMKPYELMPISDSLEQNGFHPRRNGESADLMIRRMAIGGEVPFGPSRDAALVH</sequence>
<comment type="caution">
    <text evidence="1">The sequence shown here is derived from an EMBL/GenBank/DDBJ whole genome shotgun (WGS) entry which is preliminary data.</text>
</comment>
<protein>
    <submittedName>
        <fullName evidence="1">Uncharacterized protein</fullName>
    </submittedName>
</protein>
<evidence type="ECO:0000313" key="1">
    <source>
        <dbReference type="EMBL" id="MFC5647744.1"/>
    </source>
</evidence>
<dbReference type="RefSeq" id="WP_379186202.1">
    <property type="nucleotide sequence ID" value="NZ_JBHSOW010000007.1"/>
</dbReference>
<gene>
    <name evidence="1" type="ORF">ACFPYJ_01170</name>
</gene>
<dbReference type="EMBL" id="JBHSOW010000007">
    <property type="protein sequence ID" value="MFC5647744.1"/>
    <property type="molecule type" value="Genomic_DNA"/>
</dbReference>